<feature type="region of interest" description="Disordered" evidence="1">
    <location>
        <begin position="1"/>
        <end position="27"/>
    </location>
</feature>
<organism evidence="2 3">
    <name type="scientific">Portunus trituberculatus</name>
    <name type="common">Swimming crab</name>
    <name type="synonym">Neptunus trituberculatus</name>
    <dbReference type="NCBI Taxonomy" id="210409"/>
    <lineage>
        <taxon>Eukaryota</taxon>
        <taxon>Metazoa</taxon>
        <taxon>Ecdysozoa</taxon>
        <taxon>Arthropoda</taxon>
        <taxon>Crustacea</taxon>
        <taxon>Multicrustacea</taxon>
        <taxon>Malacostraca</taxon>
        <taxon>Eumalacostraca</taxon>
        <taxon>Eucarida</taxon>
        <taxon>Decapoda</taxon>
        <taxon>Pleocyemata</taxon>
        <taxon>Brachyura</taxon>
        <taxon>Eubrachyura</taxon>
        <taxon>Portunoidea</taxon>
        <taxon>Portunidae</taxon>
        <taxon>Portuninae</taxon>
        <taxon>Portunus</taxon>
    </lineage>
</organism>
<feature type="region of interest" description="Disordered" evidence="1">
    <location>
        <begin position="56"/>
        <end position="75"/>
    </location>
</feature>
<dbReference type="Proteomes" id="UP000324222">
    <property type="component" value="Unassembled WGS sequence"/>
</dbReference>
<accession>A0A5B7JD30</accession>
<protein>
    <submittedName>
        <fullName evidence="2">Uncharacterized protein</fullName>
    </submittedName>
</protein>
<comment type="caution">
    <text evidence="2">The sequence shown here is derived from an EMBL/GenBank/DDBJ whole genome shotgun (WGS) entry which is preliminary data.</text>
</comment>
<keyword evidence="3" id="KW-1185">Reference proteome</keyword>
<evidence type="ECO:0000313" key="2">
    <source>
        <dbReference type="EMBL" id="MPC92263.1"/>
    </source>
</evidence>
<reference evidence="2 3" key="1">
    <citation type="submission" date="2019-05" db="EMBL/GenBank/DDBJ databases">
        <title>Another draft genome of Portunus trituberculatus and its Hox gene families provides insights of decapod evolution.</title>
        <authorList>
            <person name="Jeong J.-H."/>
            <person name="Song I."/>
            <person name="Kim S."/>
            <person name="Choi T."/>
            <person name="Kim D."/>
            <person name="Ryu S."/>
            <person name="Kim W."/>
        </authorList>
    </citation>
    <scope>NUCLEOTIDE SEQUENCE [LARGE SCALE GENOMIC DNA]</scope>
    <source>
        <tissue evidence="2">Muscle</tissue>
    </source>
</reference>
<proteinExistence type="predicted"/>
<evidence type="ECO:0000256" key="1">
    <source>
        <dbReference type="SAM" id="MobiDB-lite"/>
    </source>
</evidence>
<evidence type="ECO:0000313" key="3">
    <source>
        <dbReference type="Proteomes" id="UP000324222"/>
    </source>
</evidence>
<dbReference type="EMBL" id="VSRR010090639">
    <property type="protein sequence ID" value="MPC92263.1"/>
    <property type="molecule type" value="Genomic_DNA"/>
</dbReference>
<sequence>MAFCPGTSLHTPPPSLTTGSNTVNPGRDRYIRNSISSFHYWRFDDCGRTARSLFPKTLHPISGPSSRLPSTPPDP</sequence>
<feature type="compositionally biased region" description="Low complexity" evidence="1">
    <location>
        <begin position="1"/>
        <end position="20"/>
    </location>
</feature>
<dbReference type="AlphaFoldDB" id="A0A5B7JD30"/>
<name>A0A5B7JD30_PORTR</name>
<gene>
    <name evidence="2" type="ORF">E2C01_087342</name>
</gene>